<dbReference type="PANTHER" id="PTHR33103:SF19">
    <property type="entry name" value="OS09G0544700 PROTEIN"/>
    <property type="match status" value="1"/>
</dbReference>
<dbReference type="AlphaFoldDB" id="A0A2C9VKE4"/>
<organism evidence="1">
    <name type="scientific">Manihot esculenta</name>
    <name type="common">Cassava</name>
    <name type="synonym">Jatropha manihot</name>
    <dbReference type="NCBI Taxonomy" id="3983"/>
    <lineage>
        <taxon>Eukaryota</taxon>
        <taxon>Viridiplantae</taxon>
        <taxon>Streptophyta</taxon>
        <taxon>Embryophyta</taxon>
        <taxon>Tracheophyta</taxon>
        <taxon>Spermatophyta</taxon>
        <taxon>Magnoliopsida</taxon>
        <taxon>eudicotyledons</taxon>
        <taxon>Gunneridae</taxon>
        <taxon>Pentapetalae</taxon>
        <taxon>rosids</taxon>
        <taxon>fabids</taxon>
        <taxon>Malpighiales</taxon>
        <taxon>Euphorbiaceae</taxon>
        <taxon>Crotonoideae</taxon>
        <taxon>Manihoteae</taxon>
        <taxon>Manihot</taxon>
    </lineage>
</organism>
<dbReference type="EMBL" id="CM004393">
    <property type="protein sequence ID" value="OAY46025.1"/>
    <property type="molecule type" value="Genomic_DNA"/>
</dbReference>
<reference evidence="1" key="1">
    <citation type="submission" date="2016-02" db="EMBL/GenBank/DDBJ databases">
        <title>WGS assembly of Manihot esculenta.</title>
        <authorList>
            <person name="Bredeson J.V."/>
            <person name="Prochnik S.E."/>
            <person name="Lyons J.B."/>
            <person name="Schmutz J."/>
            <person name="Grimwood J."/>
            <person name="Vrebalov J."/>
            <person name="Bart R.S."/>
            <person name="Amuge T."/>
            <person name="Ferguson M.E."/>
            <person name="Green R."/>
            <person name="Putnam N."/>
            <person name="Stites J."/>
            <person name="Rounsley S."/>
            <person name="Rokhsar D.S."/>
        </authorList>
    </citation>
    <scope>NUCLEOTIDE SEQUENCE [LARGE SCALE GENOMIC DNA]</scope>
    <source>
        <tissue evidence="1">Leaf</tissue>
    </source>
</reference>
<dbReference type="InterPro" id="IPR007750">
    <property type="entry name" value="DUF674"/>
</dbReference>
<sequence length="217" mass="23982">MATSKVSLKLLIDNKNQKVILAEADKDFVNFLLYLLALPLGTVIRLLTEQDMLGCLGNLYKSVDVLGESYLRTTQIKDSILKPLVSISATEVPLLLPITELPSILYRCPCCKQIAAKHPNMACPNCIDDEDDEEDLASKDKGFVKDVVTYMVMDNLEVSPMSSISSIALLNKFNIQDLSVLEEKVVDLGTKEALKILKESLQSNTVLTRVFLGTMNA</sequence>
<dbReference type="OrthoDB" id="2014278at2759"/>
<evidence type="ECO:0008006" key="2">
    <source>
        <dbReference type="Google" id="ProtNLM"/>
    </source>
</evidence>
<protein>
    <recommendedName>
        <fullName evidence="2">DUF674 domain-containing protein</fullName>
    </recommendedName>
</protein>
<accession>A0A2C9VKE4</accession>
<gene>
    <name evidence="1" type="ORF">MANES_07G110800</name>
</gene>
<name>A0A2C9VKE4_MANES</name>
<dbReference type="Pfam" id="PF05056">
    <property type="entry name" value="DUF674"/>
    <property type="match status" value="1"/>
</dbReference>
<proteinExistence type="predicted"/>
<evidence type="ECO:0000313" key="1">
    <source>
        <dbReference type="EMBL" id="OAY46025.1"/>
    </source>
</evidence>
<dbReference type="OMA" id="QMTAACT"/>
<dbReference type="PANTHER" id="PTHR33103">
    <property type="entry name" value="OS01G0153900 PROTEIN"/>
    <property type="match status" value="1"/>
</dbReference>
<dbReference type="STRING" id="3983.A0A2C9VKE4"/>